<name>A0A088FSV9_9CAUD</name>
<accession>A0A088FSV9</accession>
<dbReference type="KEGG" id="vg:26625550"/>
<proteinExistence type="predicted"/>
<dbReference type="InterPro" id="IPR035344">
    <property type="entry name" value="Gp52"/>
</dbReference>
<gene>
    <name evidence="1" type="ORF">PBI_MARQUARDT_55</name>
</gene>
<sequence>MNGDSIFDAKFNGMGGSEMYRAQIVPDLFPHEKPMLIDNWPEEDRLLFCGGEAAKEFYRNEIEKRGAA</sequence>
<dbReference type="OrthoDB" id="24282at10239"/>
<dbReference type="Pfam" id="PF17468">
    <property type="entry name" value="GP52"/>
    <property type="match status" value="1"/>
</dbReference>
<dbReference type="Proteomes" id="UP000029346">
    <property type="component" value="Segment"/>
</dbReference>
<evidence type="ECO:0000313" key="2">
    <source>
        <dbReference type="Proteomes" id="UP000029346"/>
    </source>
</evidence>
<dbReference type="EMBL" id="KM233454">
    <property type="protein sequence ID" value="AIM51105.1"/>
    <property type="molecule type" value="Genomic_DNA"/>
</dbReference>
<dbReference type="RefSeq" id="YP_009198480.1">
    <property type="nucleotide sequence ID" value="NC_028798.1"/>
</dbReference>
<evidence type="ECO:0000313" key="1">
    <source>
        <dbReference type="EMBL" id="AIM51105.1"/>
    </source>
</evidence>
<organism evidence="1 2">
    <name type="scientific">Mycobacterium phage MarQuardt</name>
    <dbReference type="NCBI Taxonomy" id="1527516"/>
    <lineage>
        <taxon>Viruses</taxon>
        <taxon>Duplodnaviria</taxon>
        <taxon>Heunggongvirae</taxon>
        <taxon>Uroviricota</taxon>
        <taxon>Caudoviricetes</taxon>
        <taxon>Microwolfvirus</taxon>
        <taxon>Microwolfvirus JHC117</taxon>
    </lineage>
</organism>
<reference evidence="1 2" key="1">
    <citation type="submission" date="2014-07" db="EMBL/GenBank/DDBJ databases">
        <authorList>
            <person name="Barna A.M."/>
            <person name="Butterbrodt E.W."/>
            <person name="Cole K.D."/>
            <person name="Kelling B.L."/>
            <person name="Kponou M.-M.Y."/>
            <person name="Mack M.A."/>
            <person name="Mohn T.C."/>
            <person name="Neisius C."/>
            <person name="Nolting E.C."/>
            <person name="Pumper S.J."/>
            <person name="Schmidt M.E."/>
            <person name="Sirek E."/>
            <person name="Sorge E.L."/>
            <person name="Wilson R.K."/>
            <person name="Bonilla J.A."/>
            <person name="Klyczek K."/>
            <person name="Mogen K.L."/>
            <person name="Serrano M.G."/>
            <person name="Buck G."/>
            <person name="Lee V."/>
            <person name="Wang Y."/>
            <person name="Carvalho R."/>
            <person name="Voegtly L."/>
            <person name="Shi R."/>
            <person name="Duckworth R."/>
            <person name="Johnson A."/>
            <person name="Loviza R."/>
            <person name="Walstead R."/>
            <person name="Shah Z."/>
            <person name="Kiflezghi M."/>
            <person name="Wade K."/>
            <person name="Anders K.R."/>
            <person name="Braun M.A."/>
            <person name="Delesalle V.A."/>
            <person name="Hughes L.E."/>
            <person name="Ware V.C."/>
            <person name="Bradley K.W."/>
            <person name="Barker L.P."/>
            <person name="Asai D.J."/>
            <person name="Bowman C.A."/>
            <person name="Russell D.A."/>
            <person name="Pope W.H."/>
            <person name="Jacobs-Sera D."/>
            <person name="Hendrix R.W."/>
            <person name="Hatfull G.F."/>
        </authorList>
    </citation>
    <scope>NUCLEOTIDE SEQUENCE [LARGE SCALE GENOMIC DNA]</scope>
</reference>
<protein>
    <submittedName>
        <fullName evidence="1">Uncharacterized protein</fullName>
    </submittedName>
</protein>
<dbReference type="GeneID" id="26625550"/>